<feature type="signal peptide" evidence="2">
    <location>
        <begin position="1"/>
        <end position="25"/>
    </location>
</feature>
<keyword evidence="2" id="KW-0732">Signal</keyword>
<organism evidence="3 4">
    <name type="scientific">Saccharopolyspora aridisoli</name>
    <dbReference type="NCBI Taxonomy" id="2530385"/>
    <lineage>
        <taxon>Bacteria</taxon>
        <taxon>Bacillati</taxon>
        <taxon>Actinomycetota</taxon>
        <taxon>Actinomycetes</taxon>
        <taxon>Pseudonocardiales</taxon>
        <taxon>Pseudonocardiaceae</taxon>
        <taxon>Saccharopolyspora</taxon>
    </lineage>
</organism>
<evidence type="ECO:0000313" key="4">
    <source>
        <dbReference type="Proteomes" id="UP000294744"/>
    </source>
</evidence>
<reference evidence="3 4" key="1">
    <citation type="submission" date="2019-03" db="EMBL/GenBank/DDBJ databases">
        <title>Draft genome sequences of novel Actinobacteria.</title>
        <authorList>
            <person name="Sahin N."/>
            <person name="Ay H."/>
            <person name="Saygin H."/>
        </authorList>
    </citation>
    <scope>NUCLEOTIDE SEQUENCE [LARGE SCALE GENOMIC DNA]</scope>
    <source>
        <strain evidence="3 4">16K404</strain>
    </source>
</reference>
<dbReference type="Pfam" id="PF12079">
    <property type="entry name" value="DUF3558"/>
    <property type="match status" value="1"/>
</dbReference>
<comment type="caution">
    <text evidence="3">The sequence shown here is derived from an EMBL/GenBank/DDBJ whole genome shotgun (WGS) entry which is preliminary data.</text>
</comment>
<dbReference type="EMBL" id="SMKV01000057">
    <property type="protein sequence ID" value="TDC87338.1"/>
    <property type="molecule type" value="Genomic_DNA"/>
</dbReference>
<name>A0A4R4U7C2_9PSEU</name>
<feature type="region of interest" description="Disordered" evidence="1">
    <location>
        <begin position="22"/>
        <end position="47"/>
    </location>
</feature>
<evidence type="ECO:0000256" key="1">
    <source>
        <dbReference type="SAM" id="MobiDB-lite"/>
    </source>
</evidence>
<dbReference type="Proteomes" id="UP000294744">
    <property type="component" value="Unassembled WGS sequence"/>
</dbReference>
<proteinExistence type="predicted"/>
<feature type="compositionally biased region" description="Pro residues" evidence="1">
    <location>
        <begin position="27"/>
        <end position="41"/>
    </location>
</feature>
<feature type="chain" id="PRO_5020626614" evidence="2">
    <location>
        <begin position="26"/>
        <end position="184"/>
    </location>
</feature>
<accession>A0A4R4U7C2</accession>
<dbReference type="PROSITE" id="PS51257">
    <property type="entry name" value="PROKAR_LIPOPROTEIN"/>
    <property type="match status" value="1"/>
</dbReference>
<dbReference type="AlphaFoldDB" id="A0A4R4U7C2"/>
<sequence>MLRKGLTLGAILGGVLLAGCSGGGAAPEPPSSAPVEPPAPPSSSRTAPAKQLQVADACGVLTPEQQQAIGVNEPPRARESNGVPGCTFEDGGGNATDGWSAFAAVKQGETLQQFTERMANEQPATVAGYPAVQIASGNRNCIVSVDVSDQGSVFVNGISRNEAVNGCDVMKKVAEAVVQNLPNA</sequence>
<evidence type="ECO:0000313" key="3">
    <source>
        <dbReference type="EMBL" id="TDC87338.1"/>
    </source>
</evidence>
<dbReference type="InterPro" id="IPR024520">
    <property type="entry name" value="DUF3558"/>
</dbReference>
<dbReference type="OrthoDB" id="5187935at2"/>
<gene>
    <name evidence="3" type="ORF">E1161_25940</name>
</gene>
<evidence type="ECO:0000256" key="2">
    <source>
        <dbReference type="SAM" id="SignalP"/>
    </source>
</evidence>
<protein>
    <submittedName>
        <fullName evidence="3">DUF3558 domain-containing protein</fullName>
    </submittedName>
</protein>
<keyword evidence="4" id="KW-1185">Reference proteome</keyword>